<dbReference type="SUPFAM" id="SSF52047">
    <property type="entry name" value="RNI-like"/>
    <property type="match status" value="1"/>
</dbReference>
<protein>
    <recommendedName>
        <fullName evidence="3">F-box domain-containing protein</fullName>
    </recommendedName>
</protein>
<proteinExistence type="predicted"/>
<name>A0A0D2L3P2_HYPSF</name>
<organism evidence="1 2">
    <name type="scientific">Hypholoma sublateritium (strain FD-334 SS-4)</name>
    <dbReference type="NCBI Taxonomy" id="945553"/>
    <lineage>
        <taxon>Eukaryota</taxon>
        <taxon>Fungi</taxon>
        <taxon>Dikarya</taxon>
        <taxon>Basidiomycota</taxon>
        <taxon>Agaricomycotina</taxon>
        <taxon>Agaricomycetes</taxon>
        <taxon>Agaricomycetidae</taxon>
        <taxon>Agaricales</taxon>
        <taxon>Agaricineae</taxon>
        <taxon>Strophariaceae</taxon>
        <taxon>Hypholoma</taxon>
    </lineage>
</organism>
<dbReference type="InterPro" id="IPR032675">
    <property type="entry name" value="LRR_dom_sf"/>
</dbReference>
<dbReference type="EMBL" id="KN817558">
    <property type="protein sequence ID" value="KJA21407.1"/>
    <property type="molecule type" value="Genomic_DNA"/>
</dbReference>
<gene>
    <name evidence="1" type="ORF">HYPSUDRAFT_67750</name>
</gene>
<evidence type="ECO:0008006" key="3">
    <source>
        <dbReference type="Google" id="ProtNLM"/>
    </source>
</evidence>
<keyword evidence="2" id="KW-1185">Reference proteome</keyword>
<evidence type="ECO:0000313" key="2">
    <source>
        <dbReference type="Proteomes" id="UP000054270"/>
    </source>
</evidence>
<accession>A0A0D2L3P2</accession>
<reference evidence="2" key="1">
    <citation type="submission" date="2014-04" db="EMBL/GenBank/DDBJ databases">
        <title>Evolutionary Origins and Diversification of the Mycorrhizal Mutualists.</title>
        <authorList>
            <consortium name="DOE Joint Genome Institute"/>
            <consortium name="Mycorrhizal Genomics Consortium"/>
            <person name="Kohler A."/>
            <person name="Kuo A."/>
            <person name="Nagy L.G."/>
            <person name="Floudas D."/>
            <person name="Copeland A."/>
            <person name="Barry K.W."/>
            <person name="Cichocki N."/>
            <person name="Veneault-Fourrey C."/>
            <person name="LaButti K."/>
            <person name="Lindquist E.A."/>
            <person name="Lipzen A."/>
            <person name="Lundell T."/>
            <person name="Morin E."/>
            <person name="Murat C."/>
            <person name="Riley R."/>
            <person name="Ohm R."/>
            <person name="Sun H."/>
            <person name="Tunlid A."/>
            <person name="Henrissat B."/>
            <person name="Grigoriev I.V."/>
            <person name="Hibbett D.S."/>
            <person name="Martin F."/>
        </authorList>
    </citation>
    <scope>NUCLEOTIDE SEQUENCE [LARGE SCALE GENOMIC DNA]</scope>
    <source>
        <strain evidence="2">FD-334 SS-4</strain>
    </source>
</reference>
<dbReference type="Proteomes" id="UP000054270">
    <property type="component" value="Unassembled WGS sequence"/>
</dbReference>
<dbReference type="Gene3D" id="3.80.10.10">
    <property type="entry name" value="Ribonuclease Inhibitor"/>
    <property type="match status" value="1"/>
</dbReference>
<sequence>MVFSCVPQSYIRVANLHESDTPLLQSLAIYYTNGSFPTVPPGIWAQSKILSGPSFERFSLCGYIESFSNYPVNWANITHLTLHSADMWQGNEVSFPIIDILRQTTRLISCDIFLSDYLPSGPSNIAEISLPFLKVLALSGSNSSSADRILSSTNAPLLEIFDNNLGTEHGLKDFLQRSPNIRELVLRSATSYDILAEYLRCCPLLTTFHFRGSNGNLGGADSDDSFPSSENAFLELFYADEEDQCLCPRLQYILIEGWLRISFEPLRKFILRKRGSIPGWKGVVMAVRCDTAAEALIEGLKLAVEGVRLDIICHTGNVVHKLDAGMGLDDEYGEARRPDWWPTAVSRPVFY</sequence>
<evidence type="ECO:0000313" key="1">
    <source>
        <dbReference type="EMBL" id="KJA21407.1"/>
    </source>
</evidence>
<dbReference type="AlphaFoldDB" id="A0A0D2L3P2"/>